<proteinExistence type="predicted"/>
<gene>
    <name evidence="2" type="ORF">Naga_101806g1</name>
</gene>
<dbReference type="InterPro" id="IPR036361">
    <property type="entry name" value="SAP_dom_sf"/>
</dbReference>
<feature type="transmembrane region" description="Helical" evidence="1">
    <location>
        <begin position="32"/>
        <end position="53"/>
    </location>
</feature>
<keyword evidence="1" id="KW-0812">Transmembrane</keyword>
<keyword evidence="1" id="KW-1133">Transmembrane helix</keyword>
<dbReference type="EMBL" id="AZIL01001089">
    <property type="protein sequence ID" value="EWM24856.1"/>
    <property type="molecule type" value="Genomic_DNA"/>
</dbReference>
<reference evidence="2 3" key="1">
    <citation type="journal article" date="2014" name="Mol. Plant">
        <title>Chromosome Scale Genome Assembly and Transcriptome Profiling of Nannochloropsis gaditana in Nitrogen Depletion.</title>
        <authorList>
            <person name="Corteggiani Carpinelli E."/>
            <person name="Telatin A."/>
            <person name="Vitulo N."/>
            <person name="Forcato C."/>
            <person name="D'Angelo M."/>
            <person name="Schiavon R."/>
            <person name="Vezzi A."/>
            <person name="Giacometti G.M."/>
            <person name="Morosinotto T."/>
            <person name="Valle G."/>
        </authorList>
    </citation>
    <scope>NUCLEOTIDE SEQUENCE [LARGE SCALE GENOMIC DNA]</scope>
    <source>
        <strain evidence="2 3">B-31</strain>
    </source>
</reference>
<keyword evidence="1" id="KW-0472">Membrane</keyword>
<dbReference type="OrthoDB" id="10462285at2759"/>
<accession>W7TW80</accession>
<protein>
    <recommendedName>
        <fullName evidence="4">Rho termination factor N-terminal domain-containing protein</fullName>
    </recommendedName>
</protein>
<organism evidence="2 3">
    <name type="scientific">Nannochloropsis gaditana</name>
    <dbReference type="NCBI Taxonomy" id="72520"/>
    <lineage>
        <taxon>Eukaryota</taxon>
        <taxon>Sar</taxon>
        <taxon>Stramenopiles</taxon>
        <taxon>Ochrophyta</taxon>
        <taxon>Eustigmatophyceae</taxon>
        <taxon>Eustigmatales</taxon>
        <taxon>Monodopsidaceae</taxon>
        <taxon>Nannochloropsis</taxon>
    </lineage>
</organism>
<evidence type="ECO:0000313" key="2">
    <source>
        <dbReference type="EMBL" id="EWM24856.1"/>
    </source>
</evidence>
<sequence>MKHGNQGSIRALEAPSYLTHGTSFNDTGFPGAPLFLCVVLLLLHPSLITPFHAPRRHRAPSSSSGPRFPVHPRAVLSSFSSARYLSHPLCSVTDQASSSSSSSSNSNRVQRSELENLTVYELRNACRERGLAVATRARRNEMIDMLGGQVG</sequence>
<dbReference type="Gene3D" id="1.10.720.30">
    <property type="entry name" value="SAP domain"/>
    <property type="match status" value="1"/>
</dbReference>
<evidence type="ECO:0008006" key="4">
    <source>
        <dbReference type="Google" id="ProtNLM"/>
    </source>
</evidence>
<name>W7TW80_9STRA</name>
<evidence type="ECO:0000256" key="1">
    <source>
        <dbReference type="SAM" id="Phobius"/>
    </source>
</evidence>
<dbReference type="Proteomes" id="UP000019335">
    <property type="component" value="Chromosome 12"/>
</dbReference>
<feature type="non-terminal residue" evidence="2">
    <location>
        <position position="151"/>
    </location>
</feature>
<evidence type="ECO:0000313" key="3">
    <source>
        <dbReference type="Proteomes" id="UP000019335"/>
    </source>
</evidence>
<keyword evidence="3" id="KW-1185">Reference proteome</keyword>
<comment type="caution">
    <text evidence="2">The sequence shown here is derived from an EMBL/GenBank/DDBJ whole genome shotgun (WGS) entry which is preliminary data.</text>
</comment>
<dbReference type="AlphaFoldDB" id="W7TW80"/>